<dbReference type="NCBIfam" id="TIGR00253">
    <property type="entry name" value="RNA_bind_YhbY"/>
    <property type="match status" value="1"/>
</dbReference>
<dbReference type="InterPro" id="IPR001890">
    <property type="entry name" value="RNA-binding_CRM"/>
</dbReference>
<dbReference type="GO" id="GO:0003723">
    <property type="term" value="F:RNA binding"/>
    <property type="evidence" value="ECO:0007669"/>
    <property type="project" value="UniProtKB-UniRule"/>
</dbReference>
<dbReference type="Proteomes" id="UP000030428">
    <property type="component" value="Unassembled WGS sequence"/>
</dbReference>
<organism evidence="4 5">
    <name type="scientific">Candidatus Thiomargarita nelsonii</name>
    <dbReference type="NCBI Taxonomy" id="1003181"/>
    <lineage>
        <taxon>Bacteria</taxon>
        <taxon>Pseudomonadati</taxon>
        <taxon>Pseudomonadota</taxon>
        <taxon>Gammaproteobacteria</taxon>
        <taxon>Thiotrichales</taxon>
        <taxon>Thiotrichaceae</taxon>
        <taxon>Thiomargarita</taxon>
    </lineage>
</organism>
<dbReference type="PROSITE" id="PS51295">
    <property type="entry name" value="CRM"/>
    <property type="match status" value="1"/>
</dbReference>
<dbReference type="InterPro" id="IPR017924">
    <property type="entry name" value="RNA-binding_YhbY"/>
</dbReference>
<keyword evidence="5" id="KW-1185">Reference proteome</keyword>
<dbReference type="SUPFAM" id="SSF75471">
    <property type="entry name" value="YhbY-like"/>
    <property type="match status" value="1"/>
</dbReference>
<evidence type="ECO:0000256" key="2">
    <source>
        <dbReference type="PROSITE-ProRule" id="PRU00626"/>
    </source>
</evidence>
<name>A0A0A6PBF5_9GAMM</name>
<feature type="domain" description="CRM" evidence="3">
    <location>
        <begin position="1"/>
        <end position="97"/>
    </location>
</feature>
<dbReference type="Gene3D" id="3.30.110.60">
    <property type="entry name" value="YhbY-like"/>
    <property type="match status" value="1"/>
</dbReference>
<evidence type="ECO:0000313" key="5">
    <source>
        <dbReference type="Proteomes" id="UP000030428"/>
    </source>
</evidence>
<reference evidence="4 5" key="1">
    <citation type="journal article" date="2016" name="Front. Microbiol.">
        <title>Single-Cell (Meta-)Genomics of a Dimorphic Candidatus Thiomargarita nelsonii Reveals Genomic Plasticity.</title>
        <authorList>
            <person name="Flood B.E."/>
            <person name="Fliss P."/>
            <person name="Jones D.S."/>
            <person name="Dick G.J."/>
            <person name="Jain S."/>
            <person name="Kaster A.K."/>
            <person name="Winkel M."/>
            <person name="Mussmann M."/>
            <person name="Bailey J."/>
        </authorList>
    </citation>
    <scope>NUCLEOTIDE SEQUENCE [LARGE SCALE GENOMIC DNA]</scope>
    <source>
        <strain evidence="4">Hydrate Ridge</strain>
    </source>
</reference>
<gene>
    <name evidence="4" type="ORF">PN36_31955</name>
</gene>
<dbReference type="PANTHER" id="PTHR40065">
    <property type="entry name" value="RNA-BINDING PROTEIN YHBY"/>
    <property type="match status" value="1"/>
</dbReference>
<accession>A0A0A6PBF5</accession>
<proteinExistence type="predicted"/>
<comment type="caution">
    <text evidence="4">The sequence shown here is derived from an EMBL/GenBank/DDBJ whole genome shotgun (WGS) entry which is preliminary data.</text>
</comment>
<dbReference type="InterPro" id="IPR051925">
    <property type="entry name" value="RNA-binding_domain"/>
</dbReference>
<dbReference type="Pfam" id="PF01985">
    <property type="entry name" value="CRS1_YhbY"/>
    <property type="match status" value="1"/>
</dbReference>
<dbReference type="EMBL" id="JSZA02000266">
    <property type="protein sequence ID" value="KHD10679.1"/>
    <property type="molecule type" value="Genomic_DNA"/>
</dbReference>
<evidence type="ECO:0000259" key="3">
    <source>
        <dbReference type="PROSITE" id="PS51295"/>
    </source>
</evidence>
<protein>
    <recommendedName>
        <fullName evidence="3">CRM domain-containing protein</fullName>
    </recommendedName>
</protein>
<dbReference type="SMART" id="SM01103">
    <property type="entry name" value="CRS1_YhbY"/>
    <property type="match status" value="1"/>
</dbReference>
<evidence type="ECO:0000256" key="1">
    <source>
        <dbReference type="ARBA" id="ARBA00022884"/>
    </source>
</evidence>
<evidence type="ECO:0000313" key="4">
    <source>
        <dbReference type="EMBL" id="KHD10679.1"/>
    </source>
</evidence>
<sequence>MPLTNQQIRHLRSLAHHLKPIVMIGEKGVTENLSTELNRALEDHELIKVSIAGADKEERGTITKALCQTSGAQLVQRIGRISVLYRPSQKPQIVIPTRN</sequence>
<keyword evidence="1 2" id="KW-0694">RNA-binding</keyword>
<dbReference type="PANTHER" id="PTHR40065:SF3">
    <property type="entry name" value="RNA-BINDING PROTEIN YHBY"/>
    <property type="match status" value="1"/>
</dbReference>
<dbReference type="InterPro" id="IPR035920">
    <property type="entry name" value="YhbY-like_sf"/>
</dbReference>
<dbReference type="AlphaFoldDB" id="A0A0A6PBF5"/>